<sequence length="170" mass="18996">MREVQHHPQEVADMRLGFYTQFQQSDFDLSDERKLFDWAAKQCYLPLANMMTVAAMRGIDSCPIEGFKQKETDALLAEQFGVNLQEYGLAYMVAFGYRKHEPRAKTRRALSQLVTWNALMLASIAANATVDNGTLVRAIGPADLSHSMLKMIAVADDDQADSSEAETMLA</sequence>
<gene>
    <name evidence="2" type="ORF">RCOM_0359190</name>
</gene>
<reference evidence="3" key="1">
    <citation type="journal article" date="2010" name="Nat. Biotechnol.">
        <title>Draft genome sequence of the oilseed species Ricinus communis.</title>
        <authorList>
            <person name="Chan A.P."/>
            <person name="Crabtree J."/>
            <person name="Zhao Q."/>
            <person name="Lorenzi H."/>
            <person name="Orvis J."/>
            <person name="Puiu D."/>
            <person name="Melake-Berhan A."/>
            <person name="Jones K.M."/>
            <person name="Redman J."/>
            <person name="Chen G."/>
            <person name="Cahoon E.B."/>
            <person name="Gedil M."/>
            <person name="Stanke M."/>
            <person name="Haas B.J."/>
            <person name="Wortman J.R."/>
            <person name="Fraser-Liggett C.M."/>
            <person name="Ravel J."/>
            <person name="Rabinowicz P.D."/>
        </authorList>
    </citation>
    <scope>NUCLEOTIDE SEQUENCE [LARGE SCALE GENOMIC DNA]</scope>
    <source>
        <strain evidence="3">cv. Hale</strain>
    </source>
</reference>
<dbReference type="AlphaFoldDB" id="B9TCC5"/>
<accession>B9TCC5</accession>
<dbReference type="InterPro" id="IPR000415">
    <property type="entry name" value="Nitroreductase-like"/>
</dbReference>
<feature type="domain" description="Nitroreductase" evidence="1">
    <location>
        <begin position="22"/>
        <end position="97"/>
    </location>
</feature>
<protein>
    <submittedName>
        <fullName evidence="2">NADPH nitroreductase, putative</fullName>
    </submittedName>
</protein>
<dbReference type="InParanoid" id="B9TCC5"/>
<dbReference type="Proteomes" id="UP000008311">
    <property type="component" value="Unassembled WGS sequence"/>
</dbReference>
<dbReference type="InterPro" id="IPR029479">
    <property type="entry name" value="Nitroreductase"/>
</dbReference>
<name>B9TCC5_RICCO</name>
<evidence type="ECO:0000313" key="2">
    <source>
        <dbReference type="EMBL" id="EEF26488.1"/>
    </source>
</evidence>
<keyword evidence="3" id="KW-1185">Reference proteome</keyword>
<evidence type="ECO:0000259" key="1">
    <source>
        <dbReference type="Pfam" id="PF00881"/>
    </source>
</evidence>
<dbReference type="Gene3D" id="3.40.109.10">
    <property type="entry name" value="NADH Oxidase"/>
    <property type="match status" value="1"/>
</dbReference>
<evidence type="ECO:0000313" key="3">
    <source>
        <dbReference type="Proteomes" id="UP000008311"/>
    </source>
</evidence>
<dbReference type="EMBL" id="EQ977165">
    <property type="protein sequence ID" value="EEF26488.1"/>
    <property type="molecule type" value="Genomic_DNA"/>
</dbReference>
<dbReference type="Pfam" id="PF00881">
    <property type="entry name" value="Nitroreductase"/>
    <property type="match status" value="1"/>
</dbReference>
<dbReference type="GO" id="GO:0016491">
    <property type="term" value="F:oxidoreductase activity"/>
    <property type="evidence" value="ECO:0007669"/>
    <property type="project" value="InterPro"/>
</dbReference>
<proteinExistence type="predicted"/>
<dbReference type="SUPFAM" id="SSF55469">
    <property type="entry name" value="FMN-dependent nitroreductase-like"/>
    <property type="match status" value="1"/>
</dbReference>
<organism evidence="2 3">
    <name type="scientific">Ricinus communis</name>
    <name type="common">Castor bean</name>
    <dbReference type="NCBI Taxonomy" id="3988"/>
    <lineage>
        <taxon>Eukaryota</taxon>
        <taxon>Viridiplantae</taxon>
        <taxon>Streptophyta</taxon>
        <taxon>Embryophyta</taxon>
        <taxon>Tracheophyta</taxon>
        <taxon>Spermatophyta</taxon>
        <taxon>Magnoliopsida</taxon>
        <taxon>eudicotyledons</taxon>
        <taxon>Gunneridae</taxon>
        <taxon>Pentapetalae</taxon>
        <taxon>rosids</taxon>
        <taxon>fabids</taxon>
        <taxon>Malpighiales</taxon>
        <taxon>Euphorbiaceae</taxon>
        <taxon>Acalyphoideae</taxon>
        <taxon>Acalypheae</taxon>
        <taxon>Ricinus</taxon>
    </lineage>
</organism>